<protein>
    <submittedName>
        <fullName evidence="8">Uncharacterized protein</fullName>
    </submittedName>
</protein>
<dbReference type="OrthoDB" id="8904098at2759"/>
<feature type="compositionally biased region" description="Basic and acidic residues" evidence="6">
    <location>
        <begin position="620"/>
        <end position="631"/>
    </location>
</feature>
<gene>
    <name evidence="8" type="ORF">HHK36_020983</name>
</gene>
<feature type="transmembrane region" description="Helical" evidence="7">
    <location>
        <begin position="394"/>
        <end position="413"/>
    </location>
</feature>
<keyword evidence="5 7" id="KW-0472">Membrane</keyword>
<feature type="transmembrane region" description="Helical" evidence="7">
    <location>
        <begin position="237"/>
        <end position="257"/>
    </location>
</feature>
<feature type="transmembrane region" description="Helical" evidence="7">
    <location>
        <begin position="434"/>
        <end position="453"/>
    </location>
</feature>
<organism evidence="8 9">
    <name type="scientific">Tetracentron sinense</name>
    <name type="common">Spur-leaf</name>
    <dbReference type="NCBI Taxonomy" id="13715"/>
    <lineage>
        <taxon>Eukaryota</taxon>
        <taxon>Viridiplantae</taxon>
        <taxon>Streptophyta</taxon>
        <taxon>Embryophyta</taxon>
        <taxon>Tracheophyta</taxon>
        <taxon>Spermatophyta</taxon>
        <taxon>Magnoliopsida</taxon>
        <taxon>Trochodendrales</taxon>
        <taxon>Trochodendraceae</taxon>
        <taxon>Tetracentron</taxon>
    </lineage>
</organism>
<dbReference type="GO" id="GO:0016020">
    <property type="term" value="C:membrane"/>
    <property type="evidence" value="ECO:0007669"/>
    <property type="project" value="UniProtKB-SubCell"/>
</dbReference>
<dbReference type="PANTHER" id="PTHR11654">
    <property type="entry name" value="OLIGOPEPTIDE TRANSPORTER-RELATED"/>
    <property type="match status" value="1"/>
</dbReference>
<comment type="subcellular location">
    <subcellularLocation>
        <location evidence="1">Membrane</location>
        <topology evidence="1">Multi-pass membrane protein</topology>
    </subcellularLocation>
</comment>
<dbReference type="GO" id="GO:0022857">
    <property type="term" value="F:transmembrane transporter activity"/>
    <property type="evidence" value="ECO:0007669"/>
    <property type="project" value="InterPro"/>
</dbReference>
<dbReference type="InterPro" id="IPR036259">
    <property type="entry name" value="MFS_trans_sf"/>
</dbReference>
<comment type="caution">
    <text evidence="8">The sequence shown here is derived from an EMBL/GenBank/DDBJ whole genome shotgun (WGS) entry which is preliminary data.</text>
</comment>
<evidence type="ECO:0000313" key="8">
    <source>
        <dbReference type="EMBL" id="KAF8394768.1"/>
    </source>
</evidence>
<accession>A0A835D8W7</accession>
<evidence type="ECO:0000256" key="7">
    <source>
        <dbReference type="SAM" id="Phobius"/>
    </source>
</evidence>
<keyword evidence="9" id="KW-1185">Reference proteome</keyword>
<feature type="transmembrane region" description="Helical" evidence="7">
    <location>
        <begin position="167"/>
        <end position="187"/>
    </location>
</feature>
<feature type="transmembrane region" description="Helical" evidence="7">
    <location>
        <begin position="353"/>
        <end position="374"/>
    </location>
</feature>
<feature type="transmembrane region" description="Helical" evidence="7">
    <location>
        <begin position="128"/>
        <end position="147"/>
    </location>
</feature>
<feature type="transmembrane region" description="Helical" evidence="7">
    <location>
        <begin position="555"/>
        <end position="574"/>
    </location>
</feature>
<feature type="region of interest" description="Disordered" evidence="6">
    <location>
        <begin position="609"/>
        <end position="631"/>
    </location>
</feature>
<sequence>MQSRLYTKSSPHICLVPPSSQAFLLPSPNSSTMEDKDVLEGSYKSLRPLNKRQGGFRASIFIFVLTAFENMGFVANMASMVLYFLLVMRFDLSGSANTLTNFMGSTFLLSLIGGFISDTYLSRLNTCLIFGLLEVLALMMLTIQARFHKLQPDPCGESRCVKGGIAFMFYTSLCLLALGAGGVRGSLPAFGGDQFNQKDPKEGKALSSFFNWLLFSTTLGAMVGVTVIVWVSMNRAWYWGFIISMVAAFVGYVVVALGKPFYRTRAPGISPITRIAQVIVVSIRNRSLSLPEFPDELYETNDTETAPYEDKISHTDQFRFLDKAAILRKDSNPEPWRVCTVTQIEEVKILARMLPIIASTILMNTCLAQLQTFSVQQGYIMNLYLGTFAVPAPSIPVIPLVFLSILIPVYEFLFVPIARKITHHPTGITQLQRVGIGLLLSAVSMGIAGIVEVKRRHQAIKEPNKPISLFWLAFQYAIFGIADMFTLVGLLEFFYKEAPSGMRSLSTSLIWLSQSMGYFLSSFFVELINSITKIITPSKRGWLHGSDLNKNNLNLFYWFLAILSCLNFANYLFWASWYKYKTDYHESDLNLKALNNGSPFHMEGTTQDIGAKRNGVSSPHHTEGSKGKEGE</sequence>
<evidence type="ECO:0000313" key="9">
    <source>
        <dbReference type="Proteomes" id="UP000655225"/>
    </source>
</evidence>
<dbReference type="Gene3D" id="1.20.1250.20">
    <property type="entry name" value="MFS general substrate transporter like domains"/>
    <property type="match status" value="1"/>
</dbReference>
<feature type="transmembrane region" description="Helical" evidence="7">
    <location>
        <begin position="516"/>
        <end position="535"/>
    </location>
</feature>
<dbReference type="EMBL" id="JABCRI010000014">
    <property type="protein sequence ID" value="KAF8394768.1"/>
    <property type="molecule type" value="Genomic_DNA"/>
</dbReference>
<dbReference type="OMA" id="IVWVSMN"/>
<dbReference type="SUPFAM" id="SSF103473">
    <property type="entry name" value="MFS general substrate transporter"/>
    <property type="match status" value="1"/>
</dbReference>
<name>A0A835D8W7_TETSI</name>
<dbReference type="Pfam" id="PF00854">
    <property type="entry name" value="PTR2"/>
    <property type="match status" value="1"/>
</dbReference>
<dbReference type="Proteomes" id="UP000655225">
    <property type="component" value="Unassembled WGS sequence"/>
</dbReference>
<proteinExistence type="inferred from homology"/>
<feature type="transmembrane region" description="Helical" evidence="7">
    <location>
        <begin position="60"/>
        <end position="86"/>
    </location>
</feature>
<evidence type="ECO:0000256" key="4">
    <source>
        <dbReference type="ARBA" id="ARBA00022989"/>
    </source>
</evidence>
<evidence type="ECO:0000256" key="6">
    <source>
        <dbReference type="SAM" id="MobiDB-lite"/>
    </source>
</evidence>
<evidence type="ECO:0000256" key="3">
    <source>
        <dbReference type="ARBA" id="ARBA00022692"/>
    </source>
</evidence>
<evidence type="ECO:0000256" key="5">
    <source>
        <dbReference type="ARBA" id="ARBA00023136"/>
    </source>
</evidence>
<feature type="transmembrane region" description="Helical" evidence="7">
    <location>
        <begin position="208"/>
        <end position="231"/>
    </location>
</feature>
<dbReference type="InterPro" id="IPR000109">
    <property type="entry name" value="POT_fam"/>
</dbReference>
<reference evidence="8 9" key="1">
    <citation type="submission" date="2020-04" db="EMBL/GenBank/DDBJ databases">
        <title>Plant Genome Project.</title>
        <authorList>
            <person name="Zhang R.-G."/>
        </authorList>
    </citation>
    <scope>NUCLEOTIDE SEQUENCE [LARGE SCALE GENOMIC DNA]</scope>
    <source>
        <strain evidence="8">YNK0</strain>
        <tissue evidence="8">Leaf</tissue>
    </source>
</reference>
<dbReference type="AlphaFoldDB" id="A0A835D8W7"/>
<feature type="transmembrane region" description="Helical" evidence="7">
    <location>
        <begin position="473"/>
        <end position="495"/>
    </location>
</feature>
<evidence type="ECO:0000256" key="1">
    <source>
        <dbReference type="ARBA" id="ARBA00004141"/>
    </source>
</evidence>
<keyword evidence="3 7" id="KW-0812">Transmembrane</keyword>
<evidence type="ECO:0000256" key="2">
    <source>
        <dbReference type="ARBA" id="ARBA00005982"/>
    </source>
</evidence>
<feature type="transmembrane region" description="Helical" evidence="7">
    <location>
        <begin position="98"/>
        <end position="116"/>
    </location>
</feature>
<keyword evidence="4 7" id="KW-1133">Transmembrane helix</keyword>
<comment type="similarity">
    <text evidence="2">Belongs to the major facilitator superfamily. Proton-dependent oligopeptide transporter (POT/PTR) (TC 2.A.17) family.</text>
</comment>